<accession>A0AAD3CJ53</accession>
<dbReference type="InterPro" id="IPR024053">
    <property type="entry name" value="VHL_beta_dom"/>
</dbReference>
<feature type="domain" description="von Hippel-Lindau disease tumour suppressor beta" evidence="2">
    <location>
        <begin position="172"/>
        <end position="236"/>
    </location>
</feature>
<dbReference type="SUPFAM" id="SSF143503">
    <property type="entry name" value="PUG domain-like"/>
    <property type="match status" value="1"/>
</dbReference>
<dbReference type="InterPro" id="IPR036339">
    <property type="entry name" value="PUB-like_dom_sf"/>
</dbReference>
<dbReference type="Pfam" id="PF09409">
    <property type="entry name" value="PUB"/>
    <property type="match status" value="1"/>
</dbReference>
<name>A0AAD3CJ53_9STRA</name>
<dbReference type="Pfam" id="PF01847">
    <property type="entry name" value="VHL"/>
    <property type="match status" value="1"/>
</dbReference>
<dbReference type="Gene3D" id="2.60.40.780">
    <property type="entry name" value="von Hippel-Lindau disease tumour suppressor, beta domain"/>
    <property type="match status" value="1"/>
</dbReference>
<dbReference type="SMART" id="SM00580">
    <property type="entry name" value="PUG"/>
    <property type="match status" value="1"/>
</dbReference>
<dbReference type="PANTHER" id="PTHR23153:SF38">
    <property type="entry name" value="UBX DOMAIN-CONTAINING PROTEIN 6"/>
    <property type="match status" value="1"/>
</dbReference>
<protein>
    <submittedName>
        <fullName evidence="4">Uncharacterized protein</fullName>
    </submittedName>
</protein>
<dbReference type="EMBL" id="BLLK01000022">
    <property type="protein sequence ID" value="GFH45801.1"/>
    <property type="molecule type" value="Genomic_DNA"/>
</dbReference>
<reference evidence="4 5" key="1">
    <citation type="journal article" date="2021" name="Sci. Rep.">
        <title>The genome of the diatom Chaetoceros tenuissimus carries an ancient integrated fragment of an extant virus.</title>
        <authorList>
            <person name="Hongo Y."/>
            <person name="Kimura K."/>
            <person name="Takaki Y."/>
            <person name="Yoshida Y."/>
            <person name="Baba S."/>
            <person name="Kobayashi G."/>
            <person name="Nagasaki K."/>
            <person name="Hano T."/>
            <person name="Tomaru Y."/>
        </authorList>
    </citation>
    <scope>NUCLEOTIDE SEQUENCE [LARGE SCALE GENOMIC DNA]</scope>
    <source>
        <strain evidence="4 5">NIES-3715</strain>
    </source>
</reference>
<gene>
    <name evidence="4" type="ORF">CTEN210_02275</name>
</gene>
<feature type="region of interest" description="Disordered" evidence="1">
    <location>
        <begin position="399"/>
        <end position="418"/>
    </location>
</feature>
<evidence type="ECO:0000256" key="1">
    <source>
        <dbReference type="SAM" id="MobiDB-lite"/>
    </source>
</evidence>
<dbReference type="InterPro" id="IPR018997">
    <property type="entry name" value="PUB_domain"/>
</dbReference>
<dbReference type="InterPro" id="IPR037140">
    <property type="entry name" value="VHL_beta_dom_sf"/>
</dbReference>
<dbReference type="GO" id="GO:0005737">
    <property type="term" value="C:cytoplasm"/>
    <property type="evidence" value="ECO:0007669"/>
    <property type="project" value="TreeGrafter"/>
</dbReference>
<dbReference type="SUPFAM" id="SSF49468">
    <property type="entry name" value="VHL"/>
    <property type="match status" value="1"/>
</dbReference>
<feature type="compositionally biased region" description="Polar residues" evidence="1">
    <location>
        <begin position="100"/>
        <end position="111"/>
    </location>
</feature>
<proteinExistence type="predicted"/>
<dbReference type="Proteomes" id="UP001054902">
    <property type="component" value="Unassembled WGS sequence"/>
</dbReference>
<keyword evidence="5" id="KW-1185">Reference proteome</keyword>
<sequence length="418" mass="47473">MNGKKHIHEGNTLGGLHLNSSLIDKQHDNSDEIPKNFTPDEMDTIKKNQKEEKEAIQQQTDIDTTTTMVAGSTEEIIDVSHRDATVEDATVEEMLVEPAESNSDSRGNQTQQREDGAQSPVETLRPVMRSKRSHPGLTEFHNWMDAIASIYRMYSIGKVNKSDEPVIPLLPRSERGRVSLNMVIENRTSRDIDVFWIDYKGKEIKKGSLSAFSENVDITITTWIGHPWAFRDRHSGMLLLYYVPYRIIPFTESNHPDTAQETRIGRHRFILTSPMNDEDACAVIDHVFTNITSIDDAVAFSIQQMERENVSPMILLKYLYNIALNPNDSKYRQIRTSNKVFFNNVWCNGGRGVLHALGFEENQSHIEMGPSEGPLTGERIKQVTDAVMMLEKYLNQIEGSPRRNQPVGSDGSGRANWR</sequence>
<dbReference type="CDD" id="cd09212">
    <property type="entry name" value="PUB"/>
    <property type="match status" value="1"/>
</dbReference>
<evidence type="ECO:0000259" key="2">
    <source>
        <dbReference type="Pfam" id="PF01847"/>
    </source>
</evidence>
<organism evidence="4 5">
    <name type="scientific">Chaetoceros tenuissimus</name>
    <dbReference type="NCBI Taxonomy" id="426638"/>
    <lineage>
        <taxon>Eukaryota</taxon>
        <taxon>Sar</taxon>
        <taxon>Stramenopiles</taxon>
        <taxon>Ochrophyta</taxon>
        <taxon>Bacillariophyta</taxon>
        <taxon>Coscinodiscophyceae</taxon>
        <taxon>Chaetocerotophycidae</taxon>
        <taxon>Chaetocerotales</taxon>
        <taxon>Chaetocerotaceae</taxon>
        <taxon>Chaetoceros</taxon>
    </lineage>
</organism>
<feature type="region of interest" description="Disordered" evidence="1">
    <location>
        <begin position="96"/>
        <end position="122"/>
    </location>
</feature>
<evidence type="ECO:0000259" key="3">
    <source>
        <dbReference type="Pfam" id="PF09409"/>
    </source>
</evidence>
<dbReference type="Gene3D" id="1.20.58.2190">
    <property type="match status" value="1"/>
</dbReference>
<dbReference type="PANTHER" id="PTHR23153">
    <property type="entry name" value="UBX-RELATED"/>
    <property type="match status" value="1"/>
</dbReference>
<feature type="domain" description="PUB" evidence="3">
    <location>
        <begin position="314"/>
        <end position="364"/>
    </location>
</feature>
<evidence type="ECO:0000313" key="5">
    <source>
        <dbReference type="Proteomes" id="UP001054902"/>
    </source>
</evidence>
<comment type="caution">
    <text evidence="4">The sequence shown here is derived from an EMBL/GenBank/DDBJ whole genome shotgun (WGS) entry which is preliminary data.</text>
</comment>
<evidence type="ECO:0000313" key="4">
    <source>
        <dbReference type="EMBL" id="GFH45801.1"/>
    </source>
</evidence>
<dbReference type="InterPro" id="IPR036208">
    <property type="entry name" value="VHL_sf"/>
</dbReference>
<dbReference type="AlphaFoldDB" id="A0AAD3CJ53"/>